<dbReference type="AlphaFoldDB" id="A0A316A4F8"/>
<dbReference type="InterPro" id="IPR024463">
    <property type="entry name" value="Transposase_TnpC_homeodom"/>
</dbReference>
<evidence type="ECO:0000313" key="3">
    <source>
        <dbReference type="EMBL" id="PWJ52856.1"/>
    </source>
</evidence>
<dbReference type="PANTHER" id="PTHR33678">
    <property type="entry name" value="BLL1576 PROTEIN"/>
    <property type="match status" value="1"/>
</dbReference>
<gene>
    <name evidence="3" type="ORF">CLV98_1303</name>
</gene>
<dbReference type="InterPro" id="IPR004291">
    <property type="entry name" value="Transposase_IS66_central"/>
</dbReference>
<feature type="domain" description="Transposase IS66 central" evidence="1">
    <location>
        <begin position="222"/>
        <end position="377"/>
    </location>
</feature>
<dbReference type="Pfam" id="PF13007">
    <property type="entry name" value="LZ_Tnp_IS66"/>
    <property type="match status" value="1"/>
</dbReference>
<organism evidence="3 4">
    <name type="scientific">Dyadobacter jejuensis</name>
    <dbReference type="NCBI Taxonomy" id="1082580"/>
    <lineage>
        <taxon>Bacteria</taxon>
        <taxon>Pseudomonadati</taxon>
        <taxon>Bacteroidota</taxon>
        <taxon>Cytophagia</taxon>
        <taxon>Cytophagales</taxon>
        <taxon>Spirosomataceae</taxon>
        <taxon>Dyadobacter</taxon>
    </lineage>
</organism>
<dbReference type="EMBL" id="QGDT01000030">
    <property type="protein sequence ID" value="PWJ52856.1"/>
    <property type="molecule type" value="Genomic_DNA"/>
</dbReference>
<keyword evidence="4" id="KW-1185">Reference proteome</keyword>
<evidence type="ECO:0000313" key="4">
    <source>
        <dbReference type="Proteomes" id="UP000245880"/>
    </source>
</evidence>
<dbReference type="RefSeq" id="WP_109678376.1">
    <property type="nucleotide sequence ID" value="NZ_QGDT01000030.1"/>
</dbReference>
<comment type="caution">
    <text evidence="3">The sequence shown here is derived from an EMBL/GenBank/DDBJ whole genome shotgun (WGS) entry which is preliminary data.</text>
</comment>
<evidence type="ECO:0000259" key="1">
    <source>
        <dbReference type="Pfam" id="PF03050"/>
    </source>
</evidence>
<accession>A0A316A4F8</accession>
<name>A0A316A4F8_9BACT</name>
<protein>
    <submittedName>
        <fullName evidence="3">Transposase</fullName>
    </submittedName>
</protein>
<dbReference type="InterPro" id="IPR052344">
    <property type="entry name" value="Transposase-related"/>
</dbReference>
<dbReference type="Pfam" id="PF03050">
    <property type="entry name" value="DDE_Tnp_IS66"/>
    <property type="match status" value="1"/>
</dbReference>
<evidence type="ECO:0000259" key="2">
    <source>
        <dbReference type="Pfam" id="PF13007"/>
    </source>
</evidence>
<dbReference type="OrthoDB" id="9760067at2"/>
<feature type="domain" description="Transposase TnpC homeodomain" evidence="2">
    <location>
        <begin position="84"/>
        <end position="160"/>
    </location>
</feature>
<reference evidence="3 4" key="1">
    <citation type="submission" date="2018-03" db="EMBL/GenBank/DDBJ databases">
        <title>Genomic Encyclopedia of Archaeal and Bacterial Type Strains, Phase II (KMG-II): from individual species to whole genera.</title>
        <authorList>
            <person name="Goeker M."/>
        </authorList>
    </citation>
    <scope>NUCLEOTIDE SEQUENCE [LARGE SCALE GENOMIC DNA]</scope>
    <source>
        <strain evidence="3 4">DSM 100346</strain>
    </source>
</reference>
<sequence>MFEKHTQRHGNVWLFGIECVLLHIKKTVKISPQSLNTEAFDPKMALLIAQNEGLEKAVEYFSNIAISKDEIIAQKNTIIAENQALIAKFQRMLFGRKAETYIHQPVEQLKLDFGDQMTAEEITAIEEIVNKKRTEATKKEKLEPKSTKRIVLPVHLEVVETIIEPEGDLSEMVFVKNESSDYLEYQPSKHFIRRIIRPIYAPKIKEGSFAVAAVPDSVFEKSKVGVGVVAHRLYSKFVMHLPIDRMLKEMIRQKIPTNSATIYNWARLGINRLEILYEYQFNKIITLKYLQVDETTLKVLESEKKGACHLGYFWVYSDPITGNTVFKYEQGRAGEYPETALKNFSGYLQTDGYSGYENLAKRSEITHLGCWAHARRNRGGGPL</sequence>
<proteinExistence type="predicted"/>
<dbReference type="Proteomes" id="UP000245880">
    <property type="component" value="Unassembled WGS sequence"/>
</dbReference>